<dbReference type="InterPro" id="IPR045380">
    <property type="entry name" value="LD_TPept_scaffold_dom"/>
</dbReference>
<accession>A0A5E8AGK1</accession>
<evidence type="ECO:0000256" key="1">
    <source>
        <dbReference type="SAM" id="SignalP"/>
    </source>
</evidence>
<evidence type="ECO:0000313" key="4">
    <source>
        <dbReference type="Proteomes" id="UP000326857"/>
    </source>
</evidence>
<feature type="domain" description="L,D-transpeptidase scaffold" evidence="2">
    <location>
        <begin position="41"/>
        <end position="153"/>
    </location>
</feature>
<proteinExistence type="predicted"/>
<reference evidence="3 4" key="1">
    <citation type="submission" date="2019-09" db="EMBL/GenBank/DDBJ databases">
        <authorList>
            <person name="Dittami M. S."/>
        </authorList>
    </citation>
    <scope>NUCLEOTIDE SEQUENCE [LARGE SCALE GENOMIC DNA]</scope>
    <source>
        <strain evidence="3">SPHINGO391</strain>
    </source>
</reference>
<gene>
    <name evidence="3" type="ORF">SPHINGO391_520001</name>
</gene>
<protein>
    <submittedName>
        <fullName evidence="3">Peptidoglycan binding domain protein</fullName>
    </submittedName>
</protein>
<dbReference type="Proteomes" id="UP000326857">
    <property type="component" value="Unassembled WGS sequence"/>
</dbReference>
<feature type="signal peptide" evidence="1">
    <location>
        <begin position="1"/>
        <end position="25"/>
    </location>
</feature>
<feature type="chain" id="PRO_5023059139" evidence="1">
    <location>
        <begin position="26"/>
        <end position="216"/>
    </location>
</feature>
<keyword evidence="1" id="KW-0732">Signal</keyword>
<sequence>MKTTFRAMLAASALTFLTLPTMAQARPSTDEAGTLQSAQSSALWNDANRSVLKTALADRERHGLDHIMFLPDDADQRSHTVVEKAYTQAALAYAQALAQGAVDPASLHDVYTISRPTADLGEALSNALRDGVLEQWLGGLAPSDDEYRKLSDAYLAANRDTAKQVPTIALTKSIHVGDTNPQVPEIANQLVDDGYLKRWPRLSEQARGLDKWIAAG</sequence>
<organism evidence="3 4">
    <name type="scientific">Sphingomonas aurantiaca</name>
    <dbReference type="NCBI Taxonomy" id="185949"/>
    <lineage>
        <taxon>Bacteria</taxon>
        <taxon>Pseudomonadati</taxon>
        <taxon>Pseudomonadota</taxon>
        <taxon>Alphaproteobacteria</taxon>
        <taxon>Sphingomonadales</taxon>
        <taxon>Sphingomonadaceae</taxon>
        <taxon>Sphingomonas</taxon>
    </lineage>
</organism>
<dbReference type="AlphaFoldDB" id="A0A5E8AGK1"/>
<evidence type="ECO:0000259" key="2">
    <source>
        <dbReference type="Pfam" id="PF20142"/>
    </source>
</evidence>
<evidence type="ECO:0000313" key="3">
    <source>
        <dbReference type="EMBL" id="VVT30321.1"/>
    </source>
</evidence>
<dbReference type="Pfam" id="PF20142">
    <property type="entry name" value="Scaffold"/>
    <property type="match status" value="1"/>
</dbReference>
<dbReference type="EMBL" id="CABVLI010000048">
    <property type="protein sequence ID" value="VVT30321.1"/>
    <property type="molecule type" value="Genomic_DNA"/>
</dbReference>
<name>A0A5E8AGK1_9SPHN</name>